<organism evidence="3 4">
    <name type="scientific">Mesorhizobium sanjuanii</name>
    <dbReference type="NCBI Taxonomy" id="2037900"/>
    <lineage>
        <taxon>Bacteria</taxon>
        <taxon>Pseudomonadati</taxon>
        <taxon>Pseudomonadota</taxon>
        <taxon>Alphaproteobacteria</taxon>
        <taxon>Hyphomicrobiales</taxon>
        <taxon>Phyllobacteriaceae</taxon>
        <taxon>Mesorhizobium</taxon>
    </lineage>
</organism>
<dbReference type="Proteomes" id="UP000219182">
    <property type="component" value="Unassembled WGS sequence"/>
</dbReference>
<protein>
    <submittedName>
        <fullName evidence="3">Creatininase</fullName>
    </submittedName>
</protein>
<keyword evidence="4" id="KW-1185">Reference proteome</keyword>
<dbReference type="Gene3D" id="3.40.350.10">
    <property type="entry name" value="Creatinase/prolidase N-terminal domain"/>
    <property type="match status" value="1"/>
</dbReference>
<dbReference type="CDD" id="cd01066">
    <property type="entry name" value="APP_MetAP"/>
    <property type="match status" value="1"/>
</dbReference>
<feature type="domain" description="Peptidase M24" evidence="1">
    <location>
        <begin position="157"/>
        <end position="365"/>
    </location>
</feature>
<dbReference type="EMBL" id="NWQG01000003">
    <property type="protein sequence ID" value="PDQ22982.1"/>
    <property type="molecule type" value="Genomic_DNA"/>
</dbReference>
<dbReference type="InterPro" id="IPR036005">
    <property type="entry name" value="Creatinase/aminopeptidase-like"/>
</dbReference>
<dbReference type="Pfam" id="PF00557">
    <property type="entry name" value="Peptidase_M24"/>
    <property type="match status" value="1"/>
</dbReference>
<dbReference type="InterPro" id="IPR000587">
    <property type="entry name" value="Creatinase_N"/>
</dbReference>
<dbReference type="SUPFAM" id="SSF55920">
    <property type="entry name" value="Creatinase/aminopeptidase"/>
    <property type="match status" value="1"/>
</dbReference>
<dbReference type="PANTHER" id="PTHR46112:SF2">
    <property type="entry name" value="XAA-PRO AMINOPEPTIDASE P-RELATED"/>
    <property type="match status" value="1"/>
</dbReference>
<dbReference type="RefSeq" id="WP_097571491.1">
    <property type="nucleotide sequence ID" value="NZ_NWQG01000003.1"/>
</dbReference>
<reference evidence="3 4" key="1">
    <citation type="submission" date="2017-09" db="EMBL/GenBank/DDBJ databases">
        <title>Mesorhizobum sanjuanii sp. nov. isolated from nodules of Lotus tenuis in saline-alkaline lowlands of Flooding Pampa.</title>
        <authorList>
            <person name="Sannazzaro A.I."/>
            <person name="Torres Tejerizo G.A."/>
            <person name="Fontana F."/>
            <person name="Cumpa Velazquez L.M."/>
            <person name="Hansen L."/>
            <person name="Pistorio M."/>
            <person name="Estrella M.J."/>
        </authorList>
    </citation>
    <scope>NUCLEOTIDE SEQUENCE [LARGE SCALE GENOMIC DNA]</scope>
    <source>
        <strain evidence="3 4">BSA136</strain>
    </source>
</reference>
<dbReference type="PANTHER" id="PTHR46112">
    <property type="entry name" value="AMINOPEPTIDASE"/>
    <property type="match status" value="1"/>
</dbReference>
<dbReference type="Pfam" id="PF01321">
    <property type="entry name" value="Creatinase_N"/>
    <property type="match status" value="1"/>
</dbReference>
<feature type="domain" description="Creatinase N-terminal" evidence="2">
    <location>
        <begin position="14"/>
        <end position="149"/>
    </location>
</feature>
<sequence length="382" mass="40995">MDRNPFSEVELARRLAKLRTALIESDLEAAIIVSPENVFYFTGLDHWGYFAPHLLIVPLDRKPILVTRSMERVTIENQVKAAEFRGHSDSETAADIAARVLSELGLADKPIGLEYWTSGLSHGLALRLKAQTTAIWSDISGLVDTMRRVKSAEEQALMRRAAKVTDAAAAAAIEAISDGAAEQDVAAQCVAAMIRAGGHAPGFGPFIRPAARLGEEHTTWGDRNYRSGEPVFLELSGCVSRYHAPLGRLVRIGGISDADAAMAETTASAFDAVVAALKPGAKARDVYAAWQDVVDNAGLSHYRRHHCGYLVGAGQPPSWTGGNSVTGLRHDSDIEIEAGMSFHILSWLMGTGRGDDFISNTVLLTGSGAEVLTRTPTGPIVR</sequence>
<dbReference type="InterPro" id="IPR050659">
    <property type="entry name" value="Peptidase_M24B"/>
</dbReference>
<dbReference type="Gene3D" id="3.90.230.10">
    <property type="entry name" value="Creatinase/methionine aminopeptidase superfamily"/>
    <property type="match status" value="1"/>
</dbReference>
<accession>A0A2A6FMK6</accession>
<dbReference type="AlphaFoldDB" id="A0A2A6FMK6"/>
<dbReference type="SUPFAM" id="SSF53092">
    <property type="entry name" value="Creatinase/prolidase N-terminal domain"/>
    <property type="match status" value="1"/>
</dbReference>
<comment type="caution">
    <text evidence="3">The sequence shown here is derived from an EMBL/GenBank/DDBJ whole genome shotgun (WGS) entry which is preliminary data.</text>
</comment>
<proteinExistence type="predicted"/>
<gene>
    <name evidence="3" type="ORF">CN311_00565</name>
</gene>
<evidence type="ECO:0000313" key="3">
    <source>
        <dbReference type="EMBL" id="PDQ22982.1"/>
    </source>
</evidence>
<name>A0A2A6FMK6_9HYPH</name>
<dbReference type="InterPro" id="IPR000994">
    <property type="entry name" value="Pept_M24"/>
</dbReference>
<evidence type="ECO:0000259" key="1">
    <source>
        <dbReference type="Pfam" id="PF00557"/>
    </source>
</evidence>
<evidence type="ECO:0000259" key="2">
    <source>
        <dbReference type="Pfam" id="PF01321"/>
    </source>
</evidence>
<dbReference type="InterPro" id="IPR029149">
    <property type="entry name" value="Creatin/AminoP/Spt16_N"/>
</dbReference>
<evidence type="ECO:0000313" key="4">
    <source>
        <dbReference type="Proteomes" id="UP000219182"/>
    </source>
</evidence>